<sequence length="986" mass="108282">MKKSYFLILFLLTAFYGFAQNVNISDTNFKSALLSHTPTIDTNSDGEIQVSEAAAFSGTLNLISKNITDLTGIETFINITQLSCRTNNISSIDISKNVKLTFFDCSENKLQSIDFSKNTELTRVSCLNNNLTTLDLSNNLKITDISCSNNQLTSIITPNSDTLNSIVCNYNKLNSLDITKNIKIKELHCFNNNLTSLDISQNTDLNYLACSNNKLQSLDVSKNLKLKQIYCGGNQLPSIDFTKNTVLTQISIKENNIESIDLSNNLDLFELVLEKNKLTSLDLSKHSKLELLNCRENNLNSLNVANGTNVSLSLIVATYSNPNLTCITVDDVSYSTSNWTSIDSHSSFSKDCSKMYTLTKSATNGEITVKSNPENTRNNNYENGTEITLTAVADTGYQFVRWEGDITNNNNPHTFTIDSNKSVTAIFEPSIHKVTTNSPNGTITISPNSSDNTYTYGTALTLKAVPNNGYKFKNWSGDISGTNTTAYTSVTKDMNITANFIENKHFLTINSSNGMATVSPTPDSDGKYKDGTEVTITVNSNSGYIVDNINVGNTTYFGSPITLKMDGDKTVNINYTEAYELILKHDNGNINVSSSGKHEGNKYKANSTIELTAIPETGYEFENWSDGASGITNPLTITMNANKNITAIFKQSTTTTITTYASGFSSLEGVAVNSNNEVYISEHDSGKIFKLDNSGNATLIATSGFRANGLAFDNANNLYIAAPFSGKILIADTSNNLTEYVSATGDSPYGIVFKNNEMFYVSETNSKVVKVKTNKSKENFITGFYTPEDIAFDSNGNTYVTDRNDRKLFKIAPNGTKTIVASGYAAIRGVAIARNMVYFTTYTSSTNKIVKYNPSTNEISDYVTTNLNDPRDIAIDKLGNMYVTNSGNGTVVKIYDENLKPDTTASNNDYTFSNAINIFPNPANDYIEINATSHIIKKIILVDLVGKEIINTTKKRINISNLPTGVYVLKITNDNNKIATKKFIKQ</sequence>
<keyword evidence="3" id="KW-0677">Repeat</keyword>
<evidence type="ECO:0000256" key="1">
    <source>
        <dbReference type="ARBA" id="ARBA00022614"/>
    </source>
</evidence>
<dbReference type="InterPro" id="IPR011042">
    <property type="entry name" value="6-blade_b-propeller_TolB-like"/>
</dbReference>
<evidence type="ECO:0000256" key="4">
    <source>
        <dbReference type="SAM" id="SignalP"/>
    </source>
</evidence>
<dbReference type="Gene3D" id="3.80.10.10">
    <property type="entry name" value="Ribonuclease Inhibitor"/>
    <property type="match status" value="2"/>
</dbReference>
<dbReference type="InterPro" id="IPR001611">
    <property type="entry name" value="Leu-rich_rpt"/>
</dbReference>
<dbReference type="EMBL" id="LAPZ01000003">
    <property type="protein sequence ID" value="OSY88218.1"/>
    <property type="molecule type" value="Genomic_DNA"/>
</dbReference>
<dbReference type="AlphaFoldDB" id="A0A1Y2PEY2"/>
<dbReference type="NCBIfam" id="TIGR04183">
    <property type="entry name" value="Por_Secre_tail"/>
    <property type="match status" value="1"/>
</dbReference>
<evidence type="ECO:0000259" key="5">
    <source>
        <dbReference type="Pfam" id="PF18962"/>
    </source>
</evidence>
<dbReference type="InterPro" id="IPR052574">
    <property type="entry name" value="CDIRP"/>
</dbReference>
<comment type="caution">
    <text evidence="7">The sequence shown here is derived from an EMBL/GenBank/DDBJ whole genome shotgun (WGS) entry which is preliminary data.</text>
</comment>
<dbReference type="Pfam" id="PF18998">
    <property type="entry name" value="Flg_new_2"/>
    <property type="match status" value="4"/>
</dbReference>
<dbReference type="InParanoid" id="A0A1Y2PEY2"/>
<dbReference type="PANTHER" id="PTHR47566">
    <property type="match status" value="1"/>
</dbReference>
<dbReference type="InterPro" id="IPR032675">
    <property type="entry name" value="LRR_dom_sf"/>
</dbReference>
<dbReference type="Proteomes" id="UP000194221">
    <property type="component" value="Unassembled WGS sequence"/>
</dbReference>
<dbReference type="SUPFAM" id="SSF63829">
    <property type="entry name" value="Calcium-dependent phosphotriesterase"/>
    <property type="match status" value="1"/>
</dbReference>
<keyword evidence="1" id="KW-0433">Leucine-rich repeat</keyword>
<organism evidence="7 8">
    <name type="scientific">Tenacibaculum holothuriorum</name>
    <dbReference type="NCBI Taxonomy" id="1635173"/>
    <lineage>
        <taxon>Bacteria</taxon>
        <taxon>Pseudomonadati</taxon>
        <taxon>Bacteroidota</taxon>
        <taxon>Flavobacteriia</taxon>
        <taxon>Flavobacteriales</taxon>
        <taxon>Flavobacteriaceae</taxon>
        <taxon>Tenacibaculum</taxon>
    </lineage>
</organism>
<dbReference type="STRING" id="1635173.WH52_05390"/>
<feature type="signal peptide" evidence="4">
    <location>
        <begin position="1"/>
        <end position="19"/>
    </location>
</feature>
<feature type="domain" description="Bacterial repeat" evidence="6">
    <location>
        <begin position="356"/>
        <end position="429"/>
    </location>
</feature>
<dbReference type="PANTHER" id="PTHR47566:SF1">
    <property type="entry name" value="PROTEIN NUD1"/>
    <property type="match status" value="1"/>
</dbReference>
<dbReference type="RefSeq" id="WP_086029931.1">
    <property type="nucleotide sequence ID" value="NZ_LAPZ01000003.1"/>
</dbReference>
<feature type="chain" id="PRO_5011002403" description="Secretion system C-terminal sorting domain-containing protein" evidence="4">
    <location>
        <begin position="20"/>
        <end position="986"/>
    </location>
</feature>
<dbReference type="PROSITE" id="PS51450">
    <property type="entry name" value="LRR"/>
    <property type="match status" value="1"/>
</dbReference>
<evidence type="ECO:0000256" key="3">
    <source>
        <dbReference type="ARBA" id="ARBA00022737"/>
    </source>
</evidence>
<dbReference type="GO" id="GO:0035591">
    <property type="term" value="F:signaling adaptor activity"/>
    <property type="evidence" value="ECO:0007669"/>
    <property type="project" value="TreeGrafter"/>
</dbReference>
<dbReference type="Pfam" id="PF18962">
    <property type="entry name" value="Por_Secre_tail"/>
    <property type="match status" value="1"/>
</dbReference>
<protein>
    <recommendedName>
        <fullName evidence="9">Secretion system C-terminal sorting domain-containing protein</fullName>
    </recommendedName>
</protein>
<dbReference type="CDD" id="cd05819">
    <property type="entry name" value="NHL"/>
    <property type="match status" value="1"/>
</dbReference>
<keyword evidence="8" id="KW-1185">Reference proteome</keyword>
<keyword evidence="2 4" id="KW-0732">Signal</keyword>
<evidence type="ECO:0000313" key="8">
    <source>
        <dbReference type="Proteomes" id="UP000194221"/>
    </source>
</evidence>
<evidence type="ECO:0000259" key="6">
    <source>
        <dbReference type="Pfam" id="PF18998"/>
    </source>
</evidence>
<dbReference type="SUPFAM" id="SSF52058">
    <property type="entry name" value="L domain-like"/>
    <property type="match status" value="1"/>
</dbReference>
<evidence type="ECO:0008006" key="9">
    <source>
        <dbReference type="Google" id="ProtNLM"/>
    </source>
</evidence>
<feature type="domain" description="Bacterial repeat" evidence="6">
    <location>
        <begin position="594"/>
        <end position="652"/>
    </location>
</feature>
<feature type="domain" description="Bacterial repeat" evidence="6">
    <location>
        <begin position="435"/>
        <end position="503"/>
    </location>
</feature>
<evidence type="ECO:0000256" key="2">
    <source>
        <dbReference type="ARBA" id="ARBA00022729"/>
    </source>
</evidence>
<feature type="domain" description="Secretion system C-terminal sorting" evidence="5">
    <location>
        <begin position="918"/>
        <end position="984"/>
    </location>
</feature>
<feature type="domain" description="Bacterial repeat" evidence="6">
    <location>
        <begin position="512"/>
        <end position="577"/>
    </location>
</feature>
<dbReference type="InterPro" id="IPR026444">
    <property type="entry name" value="Secre_tail"/>
</dbReference>
<dbReference type="OrthoDB" id="1191417at2"/>
<accession>A0A1Y2PEY2</accession>
<gene>
    <name evidence="7" type="ORF">WH52_05390</name>
</gene>
<proteinExistence type="predicted"/>
<dbReference type="Gene3D" id="2.120.10.30">
    <property type="entry name" value="TolB, C-terminal domain"/>
    <property type="match status" value="1"/>
</dbReference>
<reference evidence="7 8" key="1">
    <citation type="submission" date="2015-03" db="EMBL/GenBank/DDBJ databases">
        <title>Genome sequence of Tenacibaculum sp. S2-2, isolated from intestinal microbiota of sea cucumber, Apostichopus japonicas.</title>
        <authorList>
            <person name="Shao Z."/>
            <person name="Wang L."/>
            <person name="Li X."/>
        </authorList>
    </citation>
    <scope>NUCLEOTIDE SEQUENCE [LARGE SCALE GENOMIC DNA]</scope>
    <source>
        <strain evidence="7 8">S2-2</strain>
    </source>
</reference>
<evidence type="ECO:0000313" key="7">
    <source>
        <dbReference type="EMBL" id="OSY88218.1"/>
    </source>
</evidence>
<name>A0A1Y2PEY2_9FLAO</name>
<dbReference type="InterPro" id="IPR044060">
    <property type="entry name" value="Bacterial_rp_domain"/>
</dbReference>
<dbReference type="Gene3D" id="2.40.10.500">
    <property type="match status" value="2"/>
</dbReference>